<evidence type="ECO:0000313" key="5">
    <source>
        <dbReference type="Proteomes" id="UP000182314"/>
    </source>
</evidence>
<dbReference type="AlphaFoldDB" id="A0AA94H1U0"/>
<evidence type="ECO:0000256" key="1">
    <source>
        <dbReference type="SAM" id="Phobius"/>
    </source>
</evidence>
<dbReference type="Proteomes" id="UP000078227">
    <property type="component" value="Chromosome"/>
</dbReference>
<accession>A0AA94H1U0</accession>
<sequence length="55" mass="6219">MKFLKGLLFVFGVMLLGATFKMDQGGDMPFIAFLFYGFFAISVLIGWAEVEAFVW</sequence>
<reference evidence="2 4" key="2">
    <citation type="submission" date="2021-03" db="EMBL/GenBank/DDBJ databases">
        <authorList>
            <person name="Li Y."/>
            <person name="Li S."/>
            <person name="Chen M."/>
            <person name="Peng G."/>
            <person name="Tan Z."/>
            <person name="An Q."/>
        </authorList>
    </citation>
    <scope>NUCLEOTIDE SEQUENCE [LARGE SCALE GENOMIC DNA]</scope>
    <source>
        <strain evidence="2 4">Ola 51</strain>
    </source>
</reference>
<dbReference type="Proteomes" id="UP000182314">
    <property type="component" value="Unassembled WGS sequence"/>
</dbReference>
<dbReference type="EMBL" id="FOKO01000002">
    <property type="protein sequence ID" value="SFC02479.1"/>
    <property type="molecule type" value="Genomic_DNA"/>
</dbReference>
<keyword evidence="1" id="KW-0812">Transmembrane</keyword>
<gene>
    <name evidence="2" type="ORF">AWR26_25025</name>
    <name evidence="3" type="ORF">SAMN05216286_1336</name>
</gene>
<reference evidence="3 5" key="1">
    <citation type="submission" date="2016-10" db="EMBL/GenBank/DDBJ databases">
        <authorList>
            <person name="Varghese N."/>
            <person name="Submissions S."/>
        </authorList>
    </citation>
    <scope>NUCLEOTIDE SEQUENCE [LARGE SCALE GENOMIC DNA]</scope>
    <source>
        <strain evidence="3 5">CGMCC 1.7012</strain>
    </source>
</reference>
<protein>
    <submittedName>
        <fullName evidence="3">Uncharacterized protein</fullName>
    </submittedName>
</protein>
<feature type="transmembrane region" description="Helical" evidence="1">
    <location>
        <begin position="31"/>
        <end position="50"/>
    </location>
</feature>
<dbReference type="EMBL" id="CP014007">
    <property type="protein sequence ID" value="QSV12318.1"/>
    <property type="molecule type" value="Genomic_DNA"/>
</dbReference>
<organism evidence="3 5">
    <name type="scientific">Kosakonia oryzae</name>
    <dbReference type="NCBI Taxonomy" id="497725"/>
    <lineage>
        <taxon>Bacteria</taxon>
        <taxon>Pseudomonadati</taxon>
        <taxon>Pseudomonadota</taxon>
        <taxon>Gammaproteobacteria</taxon>
        <taxon>Enterobacterales</taxon>
        <taxon>Enterobacteriaceae</taxon>
        <taxon>Kosakonia</taxon>
    </lineage>
</organism>
<name>A0AA94H1U0_9ENTR</name>
<keyword evidence="1" id="KW-0472">Membrane</keyword>
<evidence type="ECO:0000313" key="2">
    <source>
        <dbReference type="EMBL" id="QSV12318.1"/>
    </source>
</evidence>
<keyword evidence="1" id="KW-1133">Transmembrane helix</keyword>
<dbReference type="RefSeq" id="WP_156525212.1">
    <property type="nucleotide sequence ID" value="NZ_CP014007.2"/>
</dbReference>
<evidence type="ECO:0000313" key="4">
    <source>
        <dbReference type="Proteomes" id="UP000078227"/>
    </source>
</evidence>
<keyword evidence="4" id="KW-1185">Reference proteome</keyword>
<evidence type="ECO:0000313" key="3">
    <source>
        <dbReference type="EMBL" id="SFC02479.1"/>
    </source>
</evidence>
<proteinExistence type="predicted"/>